<dbReference type="Proteomes" id="UP001071777">
    <property type="component" value="Unassembled WGS sequence"/>
</dbReference>
<organism evidence="3 4">
    <name type="scientific">Cryptosporidium canis</name>
    <dbReference type="NCBI Taxonomy" id="195482"/>
    <lineage>
        <taxon>Eukaryota</taxon>
        <taxon>Sar</taxon>
        <taxon>Alveolata</taxon>
        <taxon>Apicomplexa</taxon>
        <taxon>Conoidasida</taxon>
        <taxon>Coccidia</taxon>
        <taxon>Eucoccidiorida</taxon>
        <taxon>Eimeriorina</taxon>
        <taxon>Cryptosporidiidae</taxon>
        <taxon>Cryptosporidium</taxon>
    </lineage>
</organism>
<accession>A0ABQ8P8Q1</accession>
<feature type="compositionally biased region" description="Acidic residues" evidence="1">
    <location>
        <begin position="316"/>
        <end position="329"/>
    </location>
</feature>
<name>A0ABQ8P8Q1_9CRYT</name>
<protein>
    <recommendedName>
        <fullName evidence="5">PH domain-containing protein</fullName>
    </recommendedName>
</protein>
<feature type="region of interest" description="Disordered" evidence="1">
    <location>
        <begin position="316"/>
        <end position="348"/>
    </location>
</feature>
<gene>
    <name evidence="3" type="ORF">OJ252_1242</name>
</gene>
<feature type="signal peptide" evidence="2">
    <location>
        <begin position="1"/>
        <end position="22"/>
    </location>
</feature>
<sequence>MANLPSLKKIIVLLSLVGISNALTVFHLTNPFDLLQGLSHVNLEESSELPVSHKTLRFLQEKVRSFSVDGDNLAKEAIRTISSTTGVNFKTSPLSQEAFKLQSNTLFAEANEKRKVAKYLQEQSGMTESELTHAEVDAKKNPEKAAAITNMKRAKVLLAQAYILEEEAKRMQLASTRSGSNESFKCDILKMGPLAFAPNSEEITDIMDGSLGLLNGNTLSIYYNSIPKVSFSLEGIELPVHNVDAAPGCIGFKYHGNDQIICATGKDSQSAWINAITEAWFCRNLGLAGTLPSISSNKRKFTRALTNRAYSLNIEEQEDEEEQAEEGDDDEKKQNKEVKKSKSTRLTRSSVKTFTVELEDGKPKITQN</sequence>
<feature type="compositionally biased region" description="Basic and acidic residues" evidence="1">
    <location>
        <begin position="330"/>
        <end position="340"/>
    </location>
</feature>
<evidence type="ECO:0008006" key="5">
    <source>
        <dbReference type="Google" id="ProtNLM"/>
    </source>
</evidence>
<proteinExistence type="predicted"/>
<evidence type="ECO:0000256" key="2">
    <source>
        <dbReference type="SAM" id="SignalP"/>
    </source>
</evidence>
<reference evidence="3" key="1">
    <citation type="submission" date="2022-10" db="EMBL/GenBank/DDBJ databases">
        <title>Adaptive evolution leads to modifications in subtelomeric GC content in a zoonotic Cryptosporidium species.</title>
        <authorList>
            <person name="Li J."/>
            <person name="Feng Y."/>
            <person name="Xiao L."/>
        </authorList>
    </citation>
    <scope>NUCLEOTIDE SEQUENCE</scope>
    <source>
        <strain evidence="3">25894</strain>
    </source>
</reference>
<evidence type="ECO:0000256" key="1">
    <source>
        <dbReference type="SAM" id="MobiDB-lite"/>
    </source>
</evidence>
<dbReference type="EMBL" id="JAPCXB010000045">
    <property type="protein sequence ID" value="KAJ1612576.1"/>
    <property type="molecule type" value="Genomic_DNA"/>
</dbReference>
<evidence type="ECO:0000313" key="3">
    <source>
        <dbReference type="EMBL" id="KAJ1612576.1"/>
    </source>
</evidence>
<keyword evidence="4" id="KW-1185">Reference proteome</keyword>
<comment type="caution">
    <text evidence="3">The sequence shown here is derived from an EMBL/GenBank/DDBJ whole genome shotgun (WGS) entry which is preliminary data.</text>
</comment>
<feature type="chain" id="PRO_5046772081" description="PH domain-containing protein" evidence="2">
    <location>
        <begin position="23"/>
        <end position="368"/>
    </location>
</feature>
<evidence type="ECO:0000313" key="4">
    <source>
        <dbReference type="Proteomes" id="UP001071777"/>
    </source>
</evidence>
<keyword evidence="2" id="KW-0732">Signal</keyword>